<feature type="region of interest" description="Disordered" evidence="3">
    <location>
        <begin position="580"/>
        <end position="626"/>
    </location>
</feature>
<reference evidence="4" key="1">
    <citation type="journal article" date="2023" name="GigaByte">
        <title>Genome assembly of the bearded iris, Iris pallida Lam.</title>
        <authorList>
            <person name="Bruccoleri R.E."/>
            <person name="Oakeley E.J."/>
            <person name="Faust A.M.E."/>
            <person name="Altorfer M."/>
            <person name="Dessus-Babus S."/>
            <person name="Burckhardt D."/>
            <person name="Oertli M."/>
            <person name="Naumann U."/>
            <person name="Petersen F."/>
            <person name="Wong J."/>
        </authorList>
    </citation>
    <scope>NUCLEOTIDE SEQUENCE</scope>
    <source>
        <strain evidence="4">GSM-AAB239-AS_SAM_17_03QT</strain>
    </source>
</reference>
<feature type="repeat" description="PPR" evidence="2">
    <location>
        <begin position="212"/>
        <end position="246"/>
    </location>
</feature>
<dbReference type="PANTHER" id="PTHR47933">
    <property type="entry name" value="PENTATRICOPEPTIDE REPEAT-CONTAINING PROTEIN 1, MITOCHONDRIAL"/>
    <property type="match status" value="1"/>
</dbReference>
<dbReference type="Pfam" id="PF12854">
    <property type="entry name" value="PPR_1"/>
    <property type="match status" value="1"/>
</dbReference>
<dbReference type="Proteomes" id="UP001140949">
    <property type="component" value="Unassembled WGS sequence"/>
</dbReference>
<gene>
    <name evidence="4" type="ORF">M6B38_142890</name>
</gene>
<evidence type="ECO:0000313" key="4">
    <source>
        <dbReference type="EMBL" id="KAJ6813726.1"/>
    </source>
</evidence>
<protein>
    <submittedName>
        <fullName evidence="4">Pentatricopeptide repeat-containing protein</fullName>
    </submittedName>
</protein>
<feature type="repeat" description="PPR" evidence="2">
    <location>
        <begin position="318"/>
        <end position="352"/>
    </location>
</feature>
<dbReference type="Pfam" id="PF01535">
    <property type="entry name" value="PPR"/>
    <property type="match status" value="3"/>
</dbReference>
<feature type="repeat" description="PPR" evidence="2">
    <location>
        <begin position="388"/>
        <end position="422"/>
    </location>
</feature>
<dbReference type="Gene3D" id="1.25.40.10">
    <property type="entry name" value="Tetratricopeptide repeat domain"/>
    <property type="match status" value="4"/>
</dbReference>
<comment type="caution">
    <text evidence="4">The sequence shown here is derived from an EMBL/GenBank/DDBJ whole genome shotgun (WGS) entry which is preliminary data.</text>
</comment>
<dbReference type="EMBL" id="JANAVB010030220">
    <property type="protein sequence ID" value="KAJ6813726.1"/>
    <property type="molecule type" value="Genomic_DNA"/>
</dbReference>
<keyword evidence="1" id="KW-0677">Repeat</keyword>
<accession>A0AAX6FBP0</accession>
<dbReference type="InterPro" id="IPR011990">
    <property type="entry name" value="TPR-like_helical_dom_sf"/>
</dbReference>
<evidence type="ECO:0000256" key="3">
    <source>
        <dbReference type="SAM" id="MobiDB-lite"/>
    </source>
</evidence>
<sequence>MQKLKFSQSLLLLRRSPFHSKPLSSSAAAAAAADAAAVDVEKIYRILRRYHSDPAKLASVLRSSSVPFPFPSSLVDRVLLRIGPSPSLALPFVSSVVGVGDDSSVSPRALLSVLSRSRHLPSALALLDLLRLRSPHLLSPDLFLPLLRRFAKSKSNNLTHHAIQLLDKMPQTQDNDHSPLLFSCLLDALAKNDSVKDAAKLFEEMKEKFPPTLKNFTSLLYGWCRAGKLDEAKYVLVQIKDAGFDPDVVVYNILLSGFCSAGKIEDAHELLSEMRRKKGCEPNVISYTTLIQALCSRERMDEAMRVFVEMRRDGCEADIVTYSTLVGGFAKCGKVDRALDVLDGMAGNGCRPNPATYFPIFVALEKEEDLEGCWELMGRMRKGHCLPDLGIYNVMIRLSCRLGETERALEIWDEMEMGGLAPGLDTFVIMVHGLLGQGSLIEACKYFRDMVGRGLLSVPQYGILKDLLNSLLRAGKLELAIDLWGLIVSKGGELNVCAWTIWIHALFSNKHVKEACDYCLEMMEAGLMPQPDTFAKLMKGLKRLYNRALAAEITEKARVMAAERNVTFKMYKRRGVIDLEKKMKKKKKKEQKKGKEWKGRSGTGSGRRRGGRDSPLSFDNEESSIP</sequence>
<feature type="repeat" description="PPR" evidence="2">
    <location>
        <begin position="247"/>
        <end position="282"/>
    </location>
</feature>
<dbReference type="PANTHER" id="PTHR47933:SF9">
    <property type="entry name" value="PENTACOTRIPEPTIDE-REPEAT REGION OF PRORP DOMAIN-CONTAINING PROTEIN"/>
    <property type="match status" value="1"/>
</dbReference>
<feature type="compositionally biased region" description="Basic residues" evidence="3">
    <location>
        <begin position="582"/>
        <end position="592"/>
    </location>
</feature>
<feature type="repeat" description="PPR" evidence="2">
    <location>
        <begin position="495"/>
        <end position="529"/>
    </location>
</feature>
<dbReference type="GO" id="GO:0003729">
    <property type="term" value="F:mRNA binding"/>
    <property type="evidence" value="ECO:0007669"/>
    <property type="project" value="TreeGrafter"/>
</dbReference>
<evidence type="ECO:0000313" key="5">
    <source>
        <dbReference type="Proteomes" id="UP001140949"/>
    </source>
</evidence>
<evidence type="ECO:0000256" key="2">
    <source>
        <dbReference type="PROSITE-ProRule" id="PRU00708"/>
    </source>
</evidence>
<dbReference type="InterPro" id="IPR002885">
    <property type="entry name" value="PPR_rpt"/>
</dbReference>
<reference evidence="4" key="2">
    <citation type="submission" date="2023-04" db="EMBL/GenBank/DDBJ databases">
        <authorList>
            <person name="Bruccoleri R.E."/>
            <person name="Oakeley E.J."/>
            <person name="Faust A.-M."/>
            <person name="Dessus-Babus S."/>
            <person name="Altorfer M."/>
            <person name="Burckhardt D."/>
            <person name="Oertli M."/>
            <person name="Naumann U."/>
            <person name="Petersen F."/>
            <person name="Wong J."/>
        </authorList>
    </citation>
    <scope>NUCLEOTIDE SEQUENCE</scope>
    <source>
        <strain evidence="4">GSM-AAB239-AS_SAM_17_03QT</strain>
        <tissue evidence="4">Leaf</tissue>
    </source>
</reference>
<name>A0AAX6FBP0_IRIPA</name>
<dbReference type="NCBIfam" id="TIGR00756">
    <property type="entry name" value="PPR"/>
    <property type="match status" value="7"/>
</dbReference>
<dbReference type="InterPro" id="IPR051240">
    <property type="entry name" value="Mito_RNA-Proc/Resp"/>
</dbReference>
<proteinExistence type="predicted"/>
<evidence type="ECO:0000256" key="1">
    <source>
        <dbReference type="ARBA" id="ARBA00022737"/>
    </source>
</evidence>
<dbReference type="Pfam" id="PF13041">
    <property type="entry name" value="PPR_2"/>
    <property type="match status" value="2"/>
</dbReference>
<organism evidence="4 5">
    <name type="scientific">Iris pallida</name>
    <name type="common">Sweet iris</name>
    <dbReference type="NCBI Taxonomy" id="29817"/>
    <lineage>
        <taxon>Eukaryota</taxon>
        <taxon>Viridiplantae</taxon>
        <taxon>Streptophyta</taxon>
        <taxon>Embryophyta</taxon>
        <taxon>Tracheophyta</taxon>
        <taxon>Spermatophyta</taxon>
        <taxon>Magnoliopsida</taxon>
        <taxon>Liliopsida</taxon>
        <taxon>Asparagales</taxon>
        <taxon>Iridaceae</taxon>
        <taxon>Iridoideae</taxon>
        <taxon>Irideae</taxon>
        <taxon>Iris</taxon>
    </lineage>
</organism>
<dbReference type="AlphaFoldDB" id="A0AAX6FBP0"/>
<dbReference type="PROSITE" id="PS51375">
    <property type="entry name" value="PPR"/>
    <property type="match status" value="7"/>
</dbReference>
<feature type="repeat" description="PPR" evidence="2">
    <location>
        <begin position="178"/>
        <end position="208"/>
    </location>
</feature>
<feature type="repeat" description="PPR" evidence="2">
    <location>
        <begin position="283"/>
        <end position="317"/>
    </location>
</feature>
<keyword evidence="5" id="KW-1185">Reference proteome</keyword>